<feature type="compositionally biased region" description="Basic residues" evidence="3">
    <location>
        <begin position="86"/>
        <end position="97"/>
    </location>
</feature>
<evidence type="ECO:0000259" key="5">
    <source>
        <dbReference type="PROSITE" id="PS01180"/>
    </source>
</evidence>
<evidence type="ECO:0000256" key="2">
    <source>
        <dbReference type="PROSITE-ProRule" id="PRU00059"/>
    </source>
</evidence>
<feature type="signal peptide" evidence="4">
    <location>
        <begin position="1"/>
        <end position="30"/>
    </location>
</feature>
<evidence type="ECO:0000256" key="3">
    <source>
        <dbReference type="SAM" id="MobiDB-lite"/>
    </source>
</evidence>
<dbReference type="PANTHER" id="PTHR33236">
    <property type="entry name" value="INTRAFLAGELLAR TRANSPORT PROTEIN 122 FAMILY PROTEIN-RELATED"/>
    <property type="match status" value="1"/>
</dbReference>
<name>A0A1D2MTG5_ORCCI</name>
<evidence type="ECO:0000313" key="6">
    <source>
        <dbReference type="EMBL" id="ODM96333.1"/>
    </source>
</evidence>
<keyword evidence="1" id="KW-1015">Disulfide bond</keyword>
<evidence type="ECO:0000313" key="7">
    <source>
        <dbReference type="Proteomes" id="UP000094527"/>
    </source>
</evidence>
<proteinExistence type="predicted"/>
<keyword evidence="4" id="KW-0732">Signal</keyword>
<dbReference type="OMA" id="IQYNACP"/>
<gene>
    <name evidence="6" type="ORF">Ocin01_10347</name>
</gene>
<dbReference type="SUPFAM" id="SSF49854">
    <property type="entry name" value="Spermadhesin, CUB domain"/>
    <property type="match status" value="1"/>
</dbReference>
<feature type="region of interest" description="Disordered" evidence="3">
    <location>
        <begin position="84"/>
        <end position="109"/>
    </location>
</feature>
<dbReference type="InterPro" id="IPR035914">
    <property type="entry name" value="Sperma_CUB_dom_sf"/>
</dbReference>
<comment type="caution">
    <text evidence="2">Lacks conserved residue(s) required for the propagation of feature annotation.</text>
</comment>
<feature type="chain" id="PRO_5008904522" description="CUB domain-containing protein" evidence="4">
    <location>
        <begin position="31"/>
        <end position="467"/>
    </location>
</feature>
<evidence type="ECO:0000256" key="4">
    <source>
        <dbReference type="SAM" id="SignalP"/>
    </source>
</evidence>
<reference evidence="6 7" key="1">
    <citation type="journal article" date="2016" name="Genome Biol. Evol.">
        <title>Gene Family Evolution Reflects Adaptation to Soil Environmental Stressors in the Genome of the Collembolan Orchesella cincta.</title>
        <authorList>
            <person name="Faddeeva-Vakhrusheva A."/>
            <person name="Derks M.F."/>
            <person name="Anvar S.Y."/>
            <person name="Agamennone V."/>
            <person name="Suring W."/>
            <person name="Smit S."/>
            <person name="van Straalen N.M."/>
            <person name="Roelofs D."/>
        </authorList>
    </citation>
    <scope>NUCLEOTIDE SEQUENCE [LARGE SCALE GENOMIC DNA]</scope>
    <source>
        <tissue evidence="6">Mixed pool</tissue>
    </source>
</reference>
<dbReference type="STRING" id="48709.A0A1D2MTG5"/>
<dbReference type="PANTHER" id="PTHR33236:SF6">
    <property type="entry name" value="CUB DOMAIN-CONTAINING PROTEIN"/>
    <property type="match status" value="1"/>
</dbReference>
<feature type="domain" description="CUB" evidence="5">
    <location>
        <begin position="171"/>
        <end position="288"/>
    </location>
</feature>
<keyword evidence="7" id="KW-1185">Reference proteome</keyword>
<dbReference type="PROSITE" id="PS01180">
    <property type="entry name" value="CUB"/>
    <property type="match status" value="1"/>
</dbReference>
<organism evidence="6 7">
    <name type="scientific">Orchesella cincta</name>
    <name type="common">Springtail</name>
    <name type="synonym">Podura cincta</name>
    <dbReference type="NCBI Taxonomy" id="48709"/>
    <lineage>
        <taxon>Eukaryota</taxon>
        <taxon>Metazoa</taxon>
        <taxon>Ecdysozoa</taxon>
        <taxon>Arthropoda</taxon>
        <taxon>Hexapoda</taxon>
        <taxon>Collembola</taxon>
        <taxon>Entomobryomorpha</taxon>
        <taxon>Entomobryoidea</taxon>
        <taxon>Orchesellidae</taxon>
        <taxon>Orchesellinae</taxon>
        <taxon>Orchesella</taxon>
    </lineage>
</organism>
<accession>A0A1D2MTG5</accession>
<comment type="caution">
    <text evidence="6">The sequence shown here is derived from an EMBL/GenBank/DDBJ whole genome shotgun (WGS) entry which is preliminary data.</text>
</comment>
<dbReference type="AlphaFoldDB" id="A0A1D2MTG5"/>
<dbReference type="Proteomes" id="UP000094527">
    <property type="component" value="Unassembled WGS sequence"/>
</dbReference>
<dbReference type="Pfam" id="PF00431">
    <property type="entry name" value="CUB"/>
    <property type="match status" value="1"/>
</dbReference>
<dbReference type="InterPro" id="IPR000859">
    <property type="entry name" value="CUB_dom"/>
</dbReference>
<protein>
    <recommendedName>
        <fullName evidence="5">CUB domain-containing protein</fullName>
    </recommendedName>
</protein>
<evidence type="ECO:0000256" key="1">
    <source>
        <dbReference type="ARBA" id="ARBA00023157"/>
    </source>
</evidence>
<dbReference type="Pfam" id="PF26080">
    <property type="entry name" value="CUB_animal"/>
    <property type="match status" value="1"/>
</dbReference>
<dbReference type="EMBL" id="LJIJ01000549">
    <property type="protein sequence ID" value="ODM96333.1"/>
    <property type="molecule type" value="Genomic_DNA"/>
</dbReference>
<sequence>MCSSNNFSVKVALISILVVCFVDIVSLVNGDAVIETVPAVGLDSSEVILVRSKRQLPFLSNWWSTPSYKSNKIESSVQSYGNGNYHGKHRHNSHGHANRTSGLSAGTGVSERDPRFLSLFTIIKFDNSACLSASGDNGTCYPAAECNKRGGAANGKCAQGYGTCCVFSKSCGASTNQNCTYFTHNGYPSSYDGTGSCQLTVYKCSPEVCQIKLEFDSFNIAQPSPNGVCNNDQFIVSGSTTAVPIVCGVNTGNHMYIDVGVDNSPITLSVITSGPTYSRSWKVKVTQIRCTELGRAPEGCLQYYKGVSGVIRSYNFDFTAGQQLSNQDYTACIRVERNFCGIRYTACNDNVQFNQQANQRTRAFSLNGQNAQTQIGAMVGATSCVADWITIPCATNSGRVTQQGGAICQDRICGDTFNSEVSMQQMPVYSYAKPFRIHYHTDGNETNDMGNRGYCLNYIQQPCTPQQ</sequence>
<dbReference type="Gene3D" id="2.60.120.290">
    <property type="entry name" value="Spermadhesin, CUB domain"/>
    <property type="match status" value="1"/>
</dbReference>
<dbReference type="OrthoDB" id="2105077at2759"/>
<dbReference type="InterPro" id="IPR058698">
    <property type="entry name" value="CUB_metazoa"/>
</dbReference>